<evidence type="ECO:0000256" key="7">
    <source>
        <dbReference type="ARBA" id="ARBA00022989"/>
    </source>
</evidence>
<evidence type="ECO:0000259" key="12">
    <source>
        <dbReference type="Pfam" id="PF12019"/>
    </source>
</evidence>
<keyword evidence="5" id="KW-0997">Cell inner membrane</keyword>
<evidence type="ECO:0000256" key="2">
    <source>
        <dbReference type="ARBA" id="ARBA00021549"/>
    </source>
</evidence>
<feature type="domain" description="General secretion pathway GspH" evidence="12">
    <location>
        <begin position="56"/>
        <end position="177"/>
    </location>
</feature>
<dbReference type="Pfam" id="PF12019">
    <property type="entry name" value="GspH"/>
    <property type="match status" value="1"/>
</dbReference>
<name>A0ABV4UFQ1_9RHOO</name>
<keyword evidence="14" id="KW-1185">Reference proteome</keyword>
<comment type="caution">
    <text evidence="13">The sequence shown here is derived from an EMBL/GenBank/DDBJ whole genome shotgun (WGS) entry which is preliminary data.</text>
</comment>
<comment type="similarity">
    <text evidence="9">Belongs to the GSP H family.</text>
</comment>
<protein>
    <recommendedName>
        <fullName evidence="2">Type II secretion system protein H</fullName>
    </recommendedName>
    <alternativeName>
        <fullName evidence="10">General secretion pathway protein H</fullName>
    </alternativeName>
</protein>
<evidence type="ECO:0000256" key="9">
    <source>
        <dbReference type="ARBA" id="ARBA00025772"/>
    </source>
</evidence>
<evidence type="ECO:0000256" key="3">
    <source>
        <dbReference type="ARBA" id="ARBA00022475"/>
    </source>
</evidence>
<dbReference type="Pfam" id="PF07963">
    <property type="entry name" value="N_methyl"/>
    <property type="match status" value="1"/>
</dbReference>
<dbReference type="InterPro" id="IPR012902">
    <property type="entry name" value="N_methyl_site"/>
</dbReference>
<dbReference type="RefSeq" id="WP_418891510.1">
    <property type="nucleotide sequence ID" value="NZ_JBEUWX010000002.1"/>
</dbReference>
<evidence type="ECO:0000256" key="5">
    <source>
        <dbReference type="ARBA" id="ARBA00022519"/>
    </source>
</evidence>
<evidence type="ECO:0000256" key="4">
    <source>
        <dbReference type="ARBA" id="ARBA00022481"/>
    </source>
</evidence>
<evidence type="ECO:0000256" key="1">
    <source>
        <dbReference type="ARBA" id="ARBA00004377"/>
    </source>
</evidence>
<comment type="subcellular location">
    <subcellularLocation>
        <location evidence="1">Cell inner membrane</location>
        <topology evidence="1">Single-pass membrane protein</topology>
    </subcellularLocation>
</comment>
<keyword evidence="4" id="KW-0488">Methylation</keyword>
<evidence type="ECO:0000256" key="11">
    <source>
        <dbReference type="SAM" id="Phobius"/>
    </source>
</evidence>
<sequence>MKTQHLFTASHVHLCAARGFTLIELMVTILIAAILMTIAAPSFREYQRNSELTSLTNTLLAAVNSARGEAMKYSAYAMVVPSEGTDWNTGWRVFVDKNMNKTYDVNQDVLLLEQAAPPVYISIAGTGSATGSSPSIIFNASGYAGVGSTFSNVTINIQRNDVTGPRYTRRLKISKSGRARVCRPVDDSDTNCSAGSD</sequence>
<keyword evidence="3" id="KW-1003">Cell membrane</keyword>
<dbReference type="Proteomes" id="UP001574673">
    <property type="component" value="Unassembled WGS sequence"/>
</dbReference>
<gene>
    <name evidence="13" type="ORF">ABCS64_09025</name>
</gene>
<proteinExistence type="inferred from homology"/>
<feature type="transmembrane region" description="Helical" evidence="11">
    <location>
        <begin position="20"/>
        <end position="40"/>
    </location>
</feature>
<organism evidence="13 14">
    <name type="scientific">Dentiradicibacter hellwigii</name>
    <dbReference type="NCBI Taxonomy" id="3149053"/>
    <lineage>
        <taxon>Bacteria</taxon>
        <taxon>Pseudomonadati</taxon>
        <taxon>Pseudomonadota</taxon>
        <taxon>Betaproteobacteria</taxon>
        <taxon>Rhodocyclales</taxon>
        <taxon>Rhodocyclaceae</taxon>
        <taxon>Dentiradicibacter</taxon>
    </lineage>
</organism>
<evidence type="ECO:0000256" key="8">
    <source>
        <dbReference type="ARBA" id="ARBA00023136"/>
    </source>
</evidence>
<keyword evidence="8 11" id="KW-0472">Membrane</keyword>
<evidence type="ECO:0000313" key="13">
    <source>
        <dbReference type="EMBL" id="MFA9950453.1"/>
    </source>
</evidence>
<evidence type="ECO:0000256" key="10">
    <source>
        <dbReference type="ARBA" id="ARBA00030775"/>
    </source>
</evidence>
<keyword evidence="7 11" id="KW-1133">Transmembrane helix</keyword>
<dbReference type="NCBIfam" id="TIGR02532">
    <property type="entry name" value="IV_pilin_GFxxxE"/>
    <property type="match status" value="1"/>
</dbReference>
<keyword evidence="6 11" id="KW-0812">Transmembrane</keyword>
<evidence type="ECO:0000313" key="14">
    <source>
        <dbReference type="Proteomes" id="UP001574673"/>
    </source>
</evidence>
<dbReference type="InterPro" id="IPR022346">
    <property type="entry name" value="T2SS_GspH"/>
</dbReference>
<dbReference type="SUPFAM" id="SSF54523">
    <property type="entry name" value="Pili subunits"/>
    <property type="match status" value="1"/>
</dbReference>
<dbReference type="Gene3D" id="3.55.40.10">
    <property type="entry name" value="minor pseudopilin epsh domain"/>
    <property type="match status" value="1"/>
</dbReference>
<evidence type="ECO:0000256" key="6">
    <source>
        <dbReference type="ARBA" id="ARBA00022692"/>
    </source>
</evidence>
<dbReference type="EMBL" id="JBEUWX010000002">
    <property type="protein sequence ID" value="MFA9950453.1"/>
    <property type="molecule type" value="Genomic_DNA"/>
</dbReference>
<dbReference type="PROSITE" id="PS00409">
    <property type="entry name" value="PROKAR_NTER_METHYL"/>
    <property type="match status" value="1"/>
</dbReference>
<dbReference type="InterPro" id="IPR045584">
    <property type="entry name" value="Pilin-like"/>
</dbReference>
<reference evidence="14" key="1">
    <citation type="submission" date="2024-06" db="EMBL/GenBank/DDBJ databases">
        <title>Radixoralia hellwigii gen. nov., sp nov., isolated from a root canal in the human oral cavity.</title>
        <authorList>
            <person name="Bartsch S."/>
            <person name="Wittmer A."/>
            <person name="Schulz A.-K."/>
            <person name="Neumann-Schaal M."/>
            <person name="Wolf J."/>
            <person name="Gronow S."/>
            <person name="Tennert C."/>
            <person name="Haecker G."/>
            <person name="Cieplik F."/>
            <person name="Al-Ahmad A."/>
        </authorList>
    </citation>
    <scope>NUCLEOTIDE SEQUENCE [LARGE SCALE GENOMIC DNA]</scope>
    <source>
        <strain evidence="14">Wk13</strain>
    </source>
</reference>
<accession>A0ABV4UFQ1</accession>